<evidence type="ECO:0000313" key="2">
    <source>
        <dbReference type="Proteomes" id="UP000053240"/>
    </source>
</evidence>
<dbReference type="PANTHER" id="PTHR45892:SF1">
    <property type="entry name" value="AMINOACYLASE-1"/>
    <property type="match status" value="1"/>
</dbReference>
<dbReference type="Gene3D" id="3.40.630.10">
    <property type="entry name" value="Zn peptidases"/>
    <property type="match status" value="3"/>
</dbReference>
<dbReference type="EMBL" id="KQ460883">
    <property type="protein sequence ID" value="KPJ11165.1"/>
    <property type="molecule type" value="Genomic_DNA"/>
</dbReference>
<dbReference type="Pfam" id="PF01546">
    <property type="entry name" value="Peptidase_M20"/>
    <property type="match status" value="1"/>
</dbReference>
<dbReference type="GO" id="GO:0004046">
    <property type="term" value="F:aminoacylase activity"/>
    <property type="evidence" value="ECO:0007669"/>
    <property type="project" value="TreeGrafter"/>
</dbReference>
<reference evidence="1 2" key="1">
    <citation type="journal article" date="2015" name="Nat. Commun.">
        <title>Outbred genome sequencing and CRISPR/Cas9 gene editing in butterflies.</title>
        <authorList>
            <person name="Li X."/>
            <person name="Fan D."/>
            <person name="Zhang W."/>
            <person name="Liu G."/>
            <person name="Zhang L."/>
            <person name="Zhao L."/>
            <person name="Fang X."/>
            <person name="Chen L."/>
            <person name="Dong Y."/>
            <person name="Chen Y."/>
            <person name="Ding Y."/>
            <person name="Zhao R."/>
            <person name="Feng M."/>
            <person name="Zhu Y."/>
            <person name="Feng Y."/>
            <person name="Jiang X."/>
            <person name="Zhu D."/>
            <person name="Xiang H."/>
            <person name="Feng X."/>
            <person name="Li S."/>
            <person name="Wang J."/>
            <person name="Zhang G."/>
            <person name="Kronforst M.R."/>
            <person name="Wang W."/>
        </authorList>
    </citation>
    <scope>NUCLEOTIDE SEQUENCE [LARGE SCALE GENOMIC DNA]</scope>
    <source>
        <strain evidence="1">Ya'a_city_454_Pm</strain>
        <tissue evidence="1">Whole body</tissue>
    </source>
</reference>
<dbReference type="InParanoid" id="A0A194R1P5"/>
<dbReference type="Gene3D" id="1.10.150.900">
    <property type="match status" value="2"/>
</dbReference>
<dbReference type="InterPro" id="IPR052083">
    <property type="entry name" value="Aminoacylase-1_M20A"/>
</dbReference>
<dbReference type="STRING" id="76193.A0A194R1P5"/>
<dbReference type="SUPFAM" id="SSF53187">
    <property type="entry name" value="Zn-dependent exopeptidases"/>
    <property type="match status" value="2"/>
</dbReference>
<gene>
    <name evidence="1" type="ORF">RR48_14804</name>
</gene>
<sequence length="948" mass="106307">MSSEASSKGELLSCLRPIRIVSVPWAAPRKLASSATASYGGDDCYGELRKSPCVPRRPAVDYLKRLGAAQGVEVTVVETKPNKPIVIFKWPGKDPTLSSIALLSYIDVNFACYEDGWIYPPFSGEINNNCEIVGRGTQGQKSLSLQHYEALSRLKQNNETLLRTCQNVYNSFNQYREEQYRLSLRSNDFGDYTVINFVGGQNLVEYNVVPAHVVVYYSAYLAFDTSVDDFIELDGWIYPPFSGEINDNCEIVGRGTQGQKCLSLLHYEALSRLKQNNETLLRTVYMILTSVIRVDCYGQSTSSAFLSNVNSTALGVCENFYNYYNQYREKQYRLSLRSKDSGDYTVINFVGGQNLVEYNAVPAHVVVYYSAYLAFDTSVDDFIELVRGWVSAAGGNITLSSIVKEKGIYYTKTDNSNPYYVALKEAFNELDISFRVRASIMSDTTYLVNTGIPAFGLFPVLNTPLLVNAVNERLSLCSYLEGIRILEVVISRLANIADNKVGDDPRKMMNIKILLLFCFTHVHISRAIKSCQKLTCTQEIETLRDYINIRTTRQDDFRPAVDFFKRLGAEQGVEVTVFEANSNDPVVIMKWPGQKPALQSIVLLSHIDVNSACYEDGWTYPPFSGVINDNCEIVGRGTQAQKSLTIQHFEALRQLRQSNVTLLRTVYIIATTDQTTGSNGIKRFIQTKTFQDMNVGFTLGVGGPSGEQEIFLYNRFKTQYVIRLDCYGQSATSAIYPSYNTTAAEFCGYVLQAYNKYREQQYNLSLKTRDSGDYTVVNYIGGRSLIEYGIIPAHLTSYYVADLALNTTVEDFIEIVRDWILDAGGNITPTSVYKEEGGCYYTKADDSNPYYVAIKEAFNDLCIPFQILTTPSTTDTTSIVKVGIPAFGLTPIRNTQVLVNGVNERLPLTTYFEGLRIVKEIVTRLANVPKDKVADDPSTYLESAKCNK</sequence>
<dbReference type="InterPro" id="IPR002933">
    <property type="entry name" value="Peptidase_M20"/>
</dbReference>
<dbReference type="Proteomes" id="UP000053240">
    <property type="component" value="Unassembled WGS sequence"/>
</dbReference>
<name>A0A194R1P5_PAPMA</name>
<accession>A0A194R1P5</accession>
<organism evidence="1 2">
    <name type="scientific">Papilio machaon</name>
    <name type="common">Old World swallowtail butterfly</name>
    <dbReference type="NCBI Taxonomy" id="76193"/>
    <lineage>
        <taxon>Eukaryota</taxon>
        <taxon>Metazoa</taxon>
        <taxon>Ecdysozoa</taxon>
        <taxon>Arthropoda</taxon>
        <taxon>Hexapoda</taxon>
        <taxon>Insecta</taxon>
        <taxon>Pterygota</taxon>
        <taxon>Neoptera</taxon>
        <taxon>Endopterygota</taxon>
        <taxon>Lepidoptera</taxon>
        <taxon>Glossata</taxon>
        <taxon>Ditrysia</taxon>
        <taxon>Papilionoidea</taxon>
        <taxon>Papilionidae</taxon>
        <taxon>Papilioninae</taxon>
        <taxon>Papilio</taxon>
    </lineage>
</organism>
<keyword evidence="2" id="KW-1185">Reference proteome</keyword>
<dbReference type="PANTHER" id="PTHR45892">
    <property type="entry name" value="AMINOACYLASE-1"/>
    <property type="match status" value="1"/>
</dbReference>
<proteinExistence type="predicted"/>
<evidence type="ECO:0000313" key="1">
    <source>
        <dbReference type="EMBL" id="KPJ11165.1"/>
    </source>
</evidence>
<dbReference type="AlphaFoldDB" id="A0A194R1P5"/>
<protein>
    <submittedName>
        <fullName evidence="1">Aminoacylase-1</fullName>
    </submittedName>
</protein>